<dbReference type="KEGG" id="dru:Desru_0639"/>
<sequence>MKKRLLIILSMLVGLWVPMTSAWAGPFKDTAGQWWEQPIAECYAADLLSGKSAGIFAPKSPVTRLESVVILNRALGHRSEADTYSMSQGGYNFPANFPEWGKKNVAFAADQGYISKAGIASMEPKHSASRTEIAVLFANALKLSADGYELTFADKSAIPSNLQSYVAAAVKHGIMVGKAGNKFDPNASVTRGEMAAIIARLFENGQINPNPDQYFVAAISSIDTAAKKITVVKGGQTLTYSLAADSVQYRNGAQSNLSSFKAGENAKIVLNDSKGVSFLAYTTASPSAGNISITTNYTGTIRGLISGNPWSLSFQPDSGTLNSYPLLSTVKITQGGAAKDLTALTNGARAEIKVTGGSVAEINLLNTVSGNETKAYVVNMYLDYMTVRYDDGTTQEINKSSVASGFYQMPRGQRIAISKTGGVITGITPLDEVRKIFGEVVNTGSSGITIEDLDGYERAVDLASGYRVKDEEGDTIDLDDLEKGDEVEIEINSQEDAVTIRLTDGGSSSSSDLEGEVMDVDTSGDYSIKIKKANGSTKTYDVEDDVDVYDEDDDDLDFDEIDEGDYVKLKLDSNDDVTRINILDVEVLEGEVTELDTSGSLGITIEDSDGDEEDYEVLSKVDVWEDSKSRDFDDIREGDRVRLILNEDGDVYLINILDEDDSDDDDGTYKGTLVGLDIDDDELKLKKSGKTTTYTLARKVEVDDGDLELDELIIGCEVEIEVEDGEVETIEVTDDEDIEIEGELYRIGSDHIQLEQENGSDSPARHKFYFDDDADLEDDEGDSIDIDDLEDFEGDDVAIELEDGKIVYLEVK</sequence>
<dbReference type="RefSeq" id="WP_013840698.1">
    <property type="nucleotide sequence ID" value="NC_015589.1"/>
</dbReference>
<feature type="signal peptide" evidence="2">
    <location>
        <begin position="1"/>
        <end position="24"/>
    </location>
</feature>
<dbReference type="PROSITE" id="PS51272">
    <property type="entry name" value="SLH"/>
    <property type="match status" value="2"/>
</dbReference>
<dbReference type="EMBL" id="CP002780">
    <property type="protein sequence ID" value="AEG58924.1"/>
    <property type="molecule type" value="Genomic_DNA"/>
</dbReference>
<keyword evidence="1" id="KW-0677">Repeat</keyword>
<evidence type="ECO:0000256" key="2">
    <source>
        <dbReference type="SAM" id="SignalP"/>
    </source>
</evidence>
<keyword evidence="2" id="KW-0732">Signal</keyword>
<dbReference type="eggNOG" id="COG1352">
    <property type="taxonomic scope" value="Bacteria"/>
</dbReference>
<name>F6DTA7_DESRL</name>
<evidence type="ECO:0000259" key="3">
    <source>
        <dbReference type="PROSITE" id="PS51272"/>
    </source>
</evidence>
<gene>
    <name evidence="4" type="ordered locus">Desru_0639</name>
</gene>
<organism evidence="4 5">
    <name type="scientific">Desulforamulus ruminis (strain ATCC 23193 / DSM 2154 / NCIMB 8452 / DL)</name>
    <name type="common">Desulfotomaculum ruminis</name>
    <dbReference type="NCBI Taxonomy" id="696281"/>
    <lineage>
        <taxon>Bacteria</taxon>
        <taxon>Bacillati</taxon>
        <taxon>Bacillota</taxon>
        <taxon>Clostridia</taxon>
        <taxon>Eubacteriales</taxon>
        <taxon>Peptococcaceae</taxon>
        <taxon>Desulforamulus</taxon>
    </lineage>
</organism>
<accession>F6DTA7</accession>
<dbReference type="AlphaFoldDB" id="F6DTA7"/>
<evidence type="ECO:0000313" key="4">
    <source>
        <dbReference type="EMBL" id="AEG58924.1"/>
    </source>
</evidence>
<reference evidence="4 5" key="2">
    <citation type="journal article" date="2012" name="Stand. Genomic Sci.">
        <title>Complete genome sequence of the sulfate-reducing firmicute Desulfotomaculum ruminis type strain (DL(T)).</title>
        <authorList>
            <person name="Spring S."/>
            <person name="Visser M."/>
            <person name="Lu M."/>
            <person name="Copeland A."/>
            <person name="Lapidus A."/>
            <person name="Lucas S."/>
            <person name="Cheng J.F."/>
            <person name="Han C."/>
            <person name="Tapia R."/>
            <person name="Goodwin L.A."/>
            <person name="Pitluck S."/>
            <person name="Ivanova N."/>
            <person name="Land M."/>
            <person name="Hauser L."/>
            <person name="Larimer F."/>
            <person name="Rohde M."/>
            <person name="Goker M."/>
            <person name="Detter J.C."/>
            <person name="Kyrpides N.C."/>
            <person name="Woyke T."/>
            <person name="Schaap P.J."/>
            <person name="Plugge C.M."/>
            <person name="Muyzer G."/>
            <person name="Kuever J."/>
            <person name="Pereira I.A."/>
            <person name="Parshina S.N."/>
            <person name="Bernier-Latmani R."/>
            <person name="Stams A.J."/>
            <person name="Klenk H.P."/>
        </authorList>
    </citation>
    <scope>NUCLEOTIDE SEQUENCE [LARGE SCALE GENOMIC DNA]</scope>
    <source>
        <strain evidence="5">ATCC 23193 / DSM 2154 / NCIB 8452 / DL</strain>
    </source>
</reference>
<dbReference type="Proteomes" id="UP000009234">
    <property type="component" value="Chromosome"/>
</dbReference>
<dbReference type="OrthoDB" id="2611444at2"/>
<feature type="domain" description="SLH" evidence="3">
    <location>
        <begin position="149"/>
        <end position="212"/>
    </location>
</feature>
<proteinExistence type="predicted"/>
<dbReference type="STRING" id="696281.Desru_0639"/>
<dbReference type="HOGENOM" id="CLU_368716_0_0_9"/>
<feature type="chain" id="PRO_5003335114" evidence="2">
    <location>
        <begin position="25"/>
        <end position="812"/>
    </location>
</feature>
<protein>
    <submittedName>
        <fullName evidence="4">S-layer domain-containing protein</fullName>
    </submittedName>
</protein>
<reference evidence="5" key="1">
    <citation type="submission" date="2011-05" db="EMBL/GenBank/DDBJ databases">
        <title>Complete sequence of Desulfotomaculum ruminis DSM 2154.</title>
        <authorList>
            <person name="Lucas S."/>
            <person name="Copeland A."/>
            <person name="Lapidus A."/>
            <person name="Cheng J.-F."/>
            <person name="Goodwin L."/>
            <person name="Pitluck S."/>
            <person name="Lu M."/>
            <person name="Detter J.C."/>
            <person name="Han C."/>
            <person name="Tapia R."/>
            <person name="Land M."/>
            <person name="Hauser L."/>
            <person name="Kyrpides N."/>
            <person name="Ivanova N."/>
            <person name="Mikhailova N."/>
            <person name="Pagani I."/>
            <person name="Stams A.J.M."/>
            <person name="Plugge C.M."/>
            <person name="Muyzer G."/>
            <person name="Kuever J."/>
            <person name="Parshina S.N."/>
            <person name="Ivanova A.E."/>
            <person name="Nazina T.N."/>
            <person name="Brambilla E."/>
            <person name="Spring S."/>
            <person name="Klenk H.-P."/>
            <person name="Woyke T."/>
        </authorList>
    </citation>
    <scope>NUCLEOTIDE SEQUENCE [LARGE SCALE GENOMIC DNA]</scope>
    <source>
        <strain evidence="5">ATCC 23193 / DSM 2154 / NCIB 8452 / DL</strain>
    </source>
</reference>
<evidence type="ECO:0000256" key="1">
    <source>
        <dbReference type="ARBA" id="ARBA00022737"/>
    </source>
</evidence>
<feature type="domain" description="SLH" evidence="3">
    <location>
        <begin position="22"/>
        <end position="85"/>
    </location>
</feature>
<evidence type="ECO:0000313" key="5">
    <source>
        <dbReference type="Proteomes" id="UP000009234"/>
    </source>
</evidence>
<keyword evidence="5" id="KW-1185">Reference proteome</keyword>
<dbReference type="Pfam" id="PF00395">
    <property type="entry name" value="SLH"/>
    <property type="match status" value="2"/>
</dbReference>
<dbReference type="InterPro" id="IPR001119">
    <property type="entry name" value="SLH_dom"/>
</dbReference>